<feature type="transmembrane region" description="Helical" evidence="1">
    <location>
        <begin position="404"/>
        <end position="428"/>
    </location>
</feature>
<feature type="transmembrane region" description="Helical" evidence="1">
    <location>
        <begin position="303"/>
        <end position="322"/>
    </location>
</feature>
<protein>
    <submittedName>
        <fullName evidence="2">Uncharacterized protein</fullName>
    </submittedName>
</protein>
<keyword evidence="1" id="KW-0472">Membrane</keyword>
<dbReference type="STRING" id="1886670.PTI45_00714"/>
<evidence type="ECO:0000313" key="3">
    <source>
        <dbReference type="Proteomes" id="UP000094578"/>
    </source>
</evidence>
<feature type="transmembrane region" description="Helical" evidence="1">
    <location>
        <begin position="379"/>
        <end position="398"/>
    </location>
</feature>
<reference evidence="2 3" key="1">
    <citation type="submission" date="2016-08" db="EMBL/GenBank/DDBJ databases">
        <title>Genome sequencing of Paenibacillus sp. TI45-13ar, isolated from Korean traditional nuruk.</title>
        <authorList>
            <person name="Kim S.-J."/>
        </authorList>
    </citation>
    <scope>NUCLEOTIDE SEQUENCE [LARGE SCALE GENOMIC DNA]</scope>
    <source>
        <strain evidence="2 3">TI45-13ar</strain>
    </source>
</reference>
<name>A0A1E3L833_9BACL</name>
<keyword evidence="1" id="KW-0812">Transmembrane</keyword>
<keyword evidence="1" id="KW-1133">Transmembrane helix</keyword>
<proteinExistence type="predicted"/>
<evidence type="ECO:0000313" key="2">
    <source>
        <dbReference type="EMBL" id="ODP29939.1"/>
    </source>
</evidence>
<dbReference type="EMBL" id="MDER01000027">
    <property type="protein sequence ID" value="ODP29939.1"/>
    <property type="molecule type" value="Genomic_DNA"/>
</dbReference>
<sequence length="651" mass="69309">MFNFDPNLAANRIAESFNTAGMLRESINKFIKLNSVSMYTNFWDSATASAAKTAIKISQAKQNQEELNKKVVEGTGSAVKLGEALKSVSAQAWTGLKFVGSYAKDALISAGEDQSTKQIFISRAGNPEVGGAMFEQFKQDAIDSGANVKEALKGSQIFMSGTENTDQIRDLNSLTVRLQKLSGTENSESEIAKIIYGGMKGREAPLTAFNIPATAAENDNLMELGKAGNIDGYITAMNEIMTKRGMTEEALKTMMDAPTERWGTLMTNFKMTMIDIGLGALTALLPLLDMLNTAFQAGTFQPFFDMLTNGLALVSQVFVWLITNLPVAWQVIVDSISVLGNVLYNIMVIIIGLIPFILALAVMWLFLNAAMIMGRVAAVAYAIGANIAAVAQRIFNLAMSANPLGIIIALILGVVTAFFTLGSIAGGVKEVLSNAFGFIMDCAENAVNFILAVINAGIKGINAVSGFFADLLGIESKEIPLIEATADFSGIKKSGQNFIKDFSMDKLTNSLNLDNLLGSSPKAPKDTSAASQFKQELPKGAGATMPSAGMPSTSSAMPAISSPTMPATVDNVNNVNNVGNIEGTVDISSEDLKMMRDLAELQAIQNFVSLTPTVQVTTGDINSGADLDTIVGHIGRKLEEEFVSTAQGVYI</sequence>
<dbReference type="RefSeq" id="WP_069326173.1">
    <property type="nucleotide sequence ID" value="NZ_MDER01000027.1"/>
</dbReference>
<feature type="transmembrane region" description="Helical" evidence="1">
    <location>
        <begin position="271"/>
        <end position="291"/>
    </location>
</feature>
<organism evidence="2 3">
    <name type="scientific">Paenibacillus nuruki</name>
    <dbReference type="NCBI Taxonomy" id="1886670"/>
    <lineage>
        <taxon>Bacteria</taxon>
        <taxon>Bacillati</taxon>
        <taxon>Bacillota</taxon>
        <taxon>Bacilli</taxon>
        <taxon>Bacillales</taxon>
        <taxon>Paenibacillaceae</taxon>
        <taxon>Paenibacillus</taxon>
    </lineage>
</organism>
<gene>
    <name evidence="2" type="ORF">PTI45_00714</name>
</gene>
<comment type="caution">
    <text evidence="2">The sequence shown here is derived from an EMBL/GenBank/DDBJ whole genome shotgun (WGS) entry which is preliminary data.</text>
</comment>
<accession>A0A1E3L833</accession>
<feature type="transmembrane region" description="Helical" evidence="1">
    <location>
        <begin position="342"/>
        <end position="367"/>
    </location>
</feature>
<dbReference type="Proteomes" id="UP000094578">
    <property type="component" value="Unassembled WGS sequence"/>
</dbReference>
<keyword evidence="3" id="KW-1185">Reference proteome</keyword>
<dbReference type="AlphaFoldDB" id="A0A1E3L833"/>
<evidence type="ECO:0000256" key="1">
    <source>
        <dbReference type="SAM" id="Phobius"/>
    </source>
</evidence>